<dbReference type="UniPathway" id="UPA00135">
    <property type="reaction ID" value="UER00197"/>
</dbReference>
<dbReference type="EMBL" id="CAJOAZ010007678">
    <property type="protein sequence ID" value="CAF4168102.1"/>
    <property type="molecule type" value="Genomic_DNA"/>
</dbReference>
<dbReference type="GO" id="GO:0005737">
    <property type="term" value="C:cytoplasm"/>
    <property type="evidence" value="ECO:0007669"/>
    <property type="project" value="TreeGrafter"/>
</dbReference>
<dbReference type="GO" id="GO:0030170">
    <property type="term" value="F:pyridoxal phosphate binding"/>
    <property type="evidence" value="ECO:0007669"/>
    <property type="project" value="TreeGrafter"/>
</dbReference>
<dbReference type="InterPro" id="IPR015421">
    <property type="entry name" value="PyrdxlP-dep_Trfase_major"/>
</dbReference>
<dbReference type="PANTHER" id="PTHR43247:SF1">
    <property type="entry name" value="PHOSPHOSERINE AMINOTRANSFERASE"/>
    <property type="match status" value="1"/>
</dbReference>
<evidence type="ECO:0000313" key="13">
    <source>
        <dbReference type="Proteomes" id="UP000663844"/>
    </source>
</evidence>
<dbReference type="NCBIfam" id="NF003764">
    <property type="entry name" value="PRK05355.1"/>
    <property type="match status" value="1"/>
</dbReference>
<evidence type="ECO:0000313" key="12">
    <source>
        <dbReference type="EMBL" id="CAF4168102.1"/>
    </source>
</evidence>
<dbReference type="Gene3D" id="3.90.1150.10">
    <property type="entry name" value="Aspartate Aminotransferase, domain 1"/>
    <property type="match status" value="1"/>
</dbReference>
<name>A0A819Z3R1_9BILA</name>
<comment type="pathway">
    <text evidence="2">Amino-acid biosynthesis; L-serine biosynthesis; L-serine from 3-phospho-D-glycerate: step 2/3.</text>
</comment>
<evidence type="ECO:0000256" key="3">
    <source>
        <dbReference type="ARBA" id="ARBA00006904"/>
    </source>
</evidence>
<evidence type="ECO:0000256" key="10">
    <source>
        <dbReference type="ARBA" id="ARBA00049007"/>
    </source>
</evidence>
<dbReference type="UniPathway" id="UPA00244">
    <property type="reaction ID" value="UER00311"/>
</dbReference>
<dbReference type="InterPro" id="IPR000192">
    <property type="entry name" value="Aminotrans_V_dom"/>
</dbReference>
<evidence type="ECO:0000256" key="4">
    <source>
        <dbReference type="ARBA" id="ARBA00013030"/>
    </source>
</evidence>
<protein>
    <recommendedName>
        <fullName evidence="4">phosphoserine transaminase</fullName>
        <ecNumber evidence="4">2.6.1.52</ecNumber>
    </recommendedName>
</protein>
<dbReference type="InterPro" id="IPR022278">
    <property type="entry name" value="Pser_aminoTfrase"/>
</dbReference>
<proteinExistence type="inferred from homology"/>
<comment type="catalytic activity">
    <reaction evidence="10">
        <text>O-phospho-L-serine + 2-oxoglutarate = 3-phosphooxypyruvate + L-glutamate</text>
        <dbReference type="Rhea" id="RHEA:14329"/>
        <dbReference type="ChEBI" id="CHEBI:16810"/>
        <dbReference type="ChEBI" id="CHEBI:18110"/>
        <dbReference type="ChEBI" id="CHEBI:29985"/>
        <dbReference type="ChEBI" id="CHEBI:57524"/>
        <dbReference type="EC" id="2.6.1.52"/>
    </reaction>
</comment>
<comment type="similarity">
    <text evidence="3">Belongs to the class-V pyridoxal-phosphate-dependent aminotransferase family. SerC subfamily.</text>
</comment>
<dbReference type="GO" id="GO:0004648">
    <property type="term" value="F:O-phospho-L-serine:2-oxoglutarate aminotransferase activity"/>
    <property type="evidence" value="ECO:0007669"/>
    <property type="project" value="UniProtKB-EC"/>
</dbReference>
<feature type="non-terminal residue" evidence="12">
    <location>
        <position position="1"/>
    </location>
</feature>
<dbReference type="EC" id="2.6.1.52" evidence="4"/>
<evidence type="ECO:0000256" key="2">
    <source>
        <dbReference type="ARBA" id="ARBA00005099"/>
    </source>
</evidence>
<dbReference type="Pfam" id="PF00266">
    <property type="entry name" value="Aminotran_5"/>
    <property type="match status" value="1"/>
</dbReference>
<evidence type="ECO:0000256" key="5">
    <source>
        <dbReference type="ARBA" id="ARBA00022576"/>
    </source>
</evidence>
<dbReference type="AlphaFoldDB" id="A0A819Z3R1"/>
<dbReference type="Gene3D" id="3.40.640.10">
    <property type="entry name" value="Type I PLP-dependent aspartate aminotransferase-like (Major domain)"/>
    <property type="match status" value="1"/>
</dbReference>
<evidence type="ECO:0000256" key="1">
    <source>
        <dbReference type="ARBA" id="ARBA00001933"/>
    </source>
</evidence>
<keyword evidence="6" id="KW-0028">Amino-acid biosynthesis</keyword>
<keyword evidence="5" id="KW-0032">Aminotransferase</keyword>
<comment type="caution">
    <text evidence="12">The sequence shown here is derived from an EMBL/GenBank/DDBJ whole genome shotgun (WGS) entry which is preliminary data.</text>
</comment>
<dbReference type="Proteomes" id="UP000663844">
    <property type="component" value="Unassembled WGS sequence"/>
</dbReference>
<keyword evidence="7" id="KW-0808">Transferase</keyword>
<organism evidence="12 13">
    <name type="scientific">Adineta steineri</name>
    <dbReference type="NCBI Taxonomy" id="433720"/>
    <lineage>
        <taxon>Eukaryota</taxon>
        <taxon>Metazoa</taxon>
        <taxon>Spiralia</taxon>
        <taxon>Gnathifera</taxon>
        <taxon>Rotifera</taxon>
        <taxon>Eurotatoria</taxon>
        <taxon>Bdelloidea</taxon>
        <taxon>Adinetida</taxon>
        <taxon>Adinetidae</taxon>
        <taxon>Adineta</taxon>
    </lineage>
</organism>
<evidence type="ECO:0000259" key="11">
    <source>
        <dbReference type="Pfam" id="PF00266"/>
    </source>
</evidence>
<dbReference type="GO" id="GO:0006564">
    <property type="term" value="P:L-serine biosynthetic process"/>
    <property type="evidence" value="ECO:0007669"/>
    <property type="project" value="UniProtKB-KW"/>
</dbReference>
<evidence type="ECO:0000256" key="9">
    <source>
        <dbReference type="ARBA" id="ARBA00023299"/>
    </source>
</evidence>
<reference evidence="12" key="1">
    <citation type="submission" date="2021-02" db="EMBL/GenBank/DDBJ databases">
        <authorList>
            <person name="Nowell W R."/>
        </authorList>
    </citation>
    <scope>NUCLEOTIDE SEQUENCE</scope>
</reference>
<keyword evidence="9" id="KW-0718">Serine biosynthesis</keyword>
<sequence length="332" mass="37741">LNDQSATFTKIIQEAEQNIRDILSIPDSYAVLFLQDGASNQFSAIPLNFINLKPSETANYLVTGYLSQLAAKEAEKFGTVNLVIPKQDKYTDVPDETTWKLTDNASYFYYCCSDPVYGIEFDYVPTIVPEDTPIICDMSYNFLTRTFDVTKFGAIFASAEYSFGPNSLTLVIVRKDLVQKSTNKSIPVQLDYKIQMDNRSMDYAPPAYGVYIANKMFNWTKRQGGLKEMDQLSEKKSSLVYEVIDKSNGFYVSTVNTKYRSRISIQFRIVTNGSPNEKIEQLFLDQALRLQIIGFKDDRPIGGIYIDLHNNMTLQEITELGDFMESFQGNDS</sequence>
<evidence type="ECO:0000256" key="6">
    <source>
        <dbReference type="ARBA" id="ARBA00022605"/>
    </source>
</evidence>
<feature type="domain" description="Aminotransferase class V" evidence="11">
    <location>
        <begin position="4"/>
        <end position="271"/>
    </location>
</feature>
<evidence type="ECO:0000256" key="8">
    <source>
        <dbReference type="ARBA" id="ARBA00022898"/>
    </source>
</evidence>
<dbReference type="FunFam" id="3.40.640.10:FF:000010">
    <property type="entry name" value="Phosphoserine aminotransferase"/>
    <property type="match status" value="1"/>
</dbReference>
<dbReference type="InterPro" id="IPR015422">
    <property type="entry name" value="PyrdxlP-dep_Trfase_small"/>
</dbReference>
<dbReference type="HAMAP" id="MF_00160">
    <property type="entry name" value="SerC_aminotrans_5"/>
    <property type="match status" value="1"/>
</dbReference>
<accession>A0A819Z3R1</accession>
<dbReference type="PANTHER" id="PTHR43247">
    <property type="entry name" value="PHOSPHOSERINE AMINOTRANSFERASE"/>
    <property type="match status" value="1"/>
</dbReference>
<dbReference type="PIRSF" id="PIRSF000525">
    <property type="entry name" value="SerC"/>
    <property type="match status" value="1"/>
</dbReference>
<dbReference type="SUPFAM" id="SSF53383">
    <property type="entry name" value="PLP-dependent transferases"/>
    <property type="match status" value="1"/>
</dbReference>
<comment type="cofactor">
    <cofactor evidence="1">
        <name>pyridoxal 5'-phosphate</name>
        <dbReference type="ChEBI" id="CHEBI:597326"/>
    </cofactor>
</comment>
<gene>
    <name evidence="12" type="ORF">OXD698_LOCUS39005</name>
</gene>
<keyword evidence="8" id="KW-0663">Pyridoxal phosphate</keyword>
<dbReference type="InterPro" id="IPR015424">
    <property type="entry name" value="PyrdxlP-dep_Trfase"/>
</dbReference>
<evidence type="ECO:0000256" key="7">
    <source>
        <dbReference type="ARBA" id="ARBA00022679"/>
    </source>
</evidence>